<dbReference type="InterPro" id="IPR020846">
    <property type="entry name" value="MFS_dom"/>
</dbReference>
<dbReference type="PROSITE" id="PS50850">
    <property type="entry name" value="MFS"/>
    <property type="match status" value="1"/>
</dbReference>
<keyword evidence="3 7" id="KW-1133">Transmembrane helix</keyword>
<evidence type="ECO:0000256" key="5">
    <source>
        <dbReference type="SAM" id="Coils"/>
    </source>
</evidence>
<dbReference type="SUPFAM" id="SSF111469">
    <property type="entry name" value="Geminin coiled-coil domain"/>
    <property type="match status" value="1"/>
</dbReference>
<dbReference type="Pfam" id="PF00083">
    <property type="entry name" value="Sugar_tr"/>
    <property type="match status" value="1"/>
</dbReference>
<dbReference type="AlphaFoldDB" id="A0AAV7KHE6"/>
<feature type="compositionally biased region" description="Basic and acidic residues" evidence="6">
    <location>
        <begin position="63"/>
        <end position="73"/>
    </location>
</feature>
<dbReference type="SUPFAM" id="SSF103473">
    <property type="entry name" value="MFS general substrate transporter"/>
    <property type="match status" value="1"/>
</dbReference>
<proteinExistence type="predicted"/>
<feature type="domain" description="Major facilitator superfamily (MFS) profile" evidence="8">
    <location>
        <begin position="156"/>
        <end position="583"/>
    </location>
</feature>
<feature type="transmembrane region" description="Helical" evidence="7">
    <location>
        <begin position="191"/>
        <end position="211"/>
    </location>
</feature>
<feature type="coiled-coil region" evidence="5">
    <location>
        <begin position="582"/>
        <end position="616"/>
    </location>
</feature>
<dbReference type="InterPro" id="IPR005829">
    <property type="entry name" value="Sugar_transporter_CS"/>
</dbReference>
<keyword evidence="2 7" id="KW-0812">Transmembrane</keyword>
<feature type="compositionally biased region" description="Polar residues" evidence="6">
    <location>
        <begin position="13"/>
        <end position="25"/>
    </location>
</feature>
<organism evidence="9 10">
    <name type="scientific">Oopsacas minuta</name>
    <dbReference type="NCBI Taxonomy" id="111878"/>
    <lineage>
        <taxon>Eukaryota</taxon>
        <taxon>Metazoa</taxon>
        <taxon>Porifera</taxon>
        <taxon>Hexactinellida</taxon>
        <taxon>Hexasterophora</taxon>
        <taxon>Lyssacinosida</taxon>
        <taxon>Leucopsacidae</taxon>
        <taxon>Oopsacas</taxon>
    </lineage>
</organism>
<protein>
    <recommendedName>
        <fullName evidence="8">Major facilitator superfamily (MFS) profile domain-containing protein</fullName>
    </recommendedName>
</protein>
<dbReference type="PROSITE" id="PS00217">
    <property type="entry name" value="SUGAR_TRANSPORT_2"/>
    <property type="match status" value="1"/>
</dbReference>
<dbReference type="PANTHER" id="PTHR48021:SF1">
    <property type="entry name" value="GH07001P-RELATED"/>
    <property type="match status" value="1"/>
</dbReference>
<dbReference type="InterPro" id="IPR005828">
    <property type="entry name" value="MFS_sugar_transport-like"/>
</dbReference>
<evidence type="ECO:0000313" key="10">
    <source>
        <dbReference type="Proteomes" id="UP001165289"/>
    </source>
</evidence>
<dbReference type="Gene3D" id="1.20.1250.20">
    <property type="entry name" value="MFS general substrate transporter like domains"/>
    <property type="match status" value="1"/>
</dbReference>
<evidence type="ECO:0000256" key="4">
    <source>
        <dbReference type="ARBA" id="ARBA00023136"/>
    </source>
</evidence>
<evidence type="ECO:0000256" key="1">
    <source>
        <dbReference type="ARBA" id="ARBA00004141"/>
    </source>
</evidence>
<comment type="caution">
    <text evidence="9">The sequence shown here is derived from an EMBL/GenBank/DDBJ whole genome shotgun (WGS) entry which is preliminary data.</text>
</comment>
<dbReference type="GO" id="GO:0016020">
    <property type="term" value="C:membrane"/>
    <property type="evidence" value="ECO:0007669"/>
    <property type="project" value="UniProtKB-SubCell"/>
</dbReference>
<keyword evidence="5" id="KW-0175">Coiled coil</keyword>
<reference evidence="9 10" key="1">
    <citation type="journal article" date="2023" name="BMC Biol.">
        <title>The compact genome of the sponge Oopsacas minuta (Hexactinellida) is lacking key metazoan core genes.</title>
        <authorList>
            <person name="Santini S."/>
            <person name="Schenkelaars Q."/>
            <person name="Jourda C."/>
            <person name="Duchesne M."/>
            <person name="Belahbib H."/>
            <person name="Rocher C."/>
            <person name="Selva M."/>
            <person name="Riesgo A."/>
            <person name="Vervoort M."/>
            <person name="Leys S.P."/>
            <person name="Kodjabachian L."/>
            <person name="Le Bivic A."/>
            <person name="Borchiellini C."/>
            <person name="Claverie J.M."/>
            <person name="Renard E."/>
        </authorList>
    </citation>
    <scope>NUCLEOTIDE SEQUENCE [LARGE SCALE GENOMIC DNA]</scope>
    <source>
        <strain evidence="9">SPO-2</strain>
    </source>
</reference>
<dbReference type="Gene3D" id="1.20.5.1180">
    <property type="entry name" value="Geminin coiled-coil domain"/>
    <property type="match status" value="1"/>
</dbReference>
<gene>
    <name evidence="9" type="ORF">LOD99_13893</name>
</gene>
<feature type="transmembrane region" description="Helical" evidence="7">
    <location>
        <begin position="223"/>
        <end position="242"/>
    </location>
</feature>
<keyword evidence="4 7" id="KW-0472">Membrane</keyword>
<feature type="transmembrane region" description="Helical" evidence="7">
    <location>
        <begin position="280"/>
        <end position="303"/>
    </location>
</feature>
<keyword evidence="10" id="KW-1185">Reference proteome</keyword>
<comment type="subcellular location">
    <subcellularLocation>
        <location evidence="1">Membrane</location>
        <topology evidence="1">Multi-pass membrane protein</topology>
    </subcellularLocation>
</comment>
<dbReference type="GO" id="GO:0022857">
    <property type="term" value="F:transmembrane transporter activity"/>
    <property type="evidence" value="ECO:0007669"/>
    <property type="project" value="InterPro"/>
</dbReference>
<feature type="region of interest" description="Disordered" evidence="6">
    <location>
        <begin position="63"/>
        <end position="133"/>
    </location>
</feature>
<accession>A0AAV7KHE6</accession>
<name>A0AAV7KHE6_9METZ</name>
<feature type="transmembrane region" description="Helical" evidence="7">
    <location>
        <begin position="450"/>
        <end position="477"/>
    </location>
</feature>
<feature type="compositionally biased region" description="Polar residues" evidence="6">
    <location>
        <begin position="74"/>
        <end position="86"/>
    </location>
</feature>
<feature type="transmembrane region" description="Helical" evidence="7">
    <location>
        <begin position="423"/>
        <end position="443"/>
    </location>
</feature>
<feature type="transmembrane region" description="Helical" evidence="7">
    <location>
        <begin position="387"/>
        <end position="411"/>
    </location>
</feature>
<feature type="transmembrane region" description="Helical" evidence="7">
    <location>
        <begin position="497"/>
        <end position="519"/>
    </location>
</feature>
<feature type="compositionally biased region" description="Basic residues" evidence="6">
    <location>
        <begin position="1"/>
        <end position="11"/>
    </location>
</feature>
<feature type="transmembrane region" description="Helical" evidence="7">
    <location>
        <begin position="248"/>
        <end position="268"/>
    </location>
</feature>
<dbReference type="Proteomes" id="UP001165289">
    <property type="component" value="Unassembled WGS sequence"/>
</dbReference>
<evidence type="ECO:0000313" key="9">
    <source>
        <dbReference type="EMBL" id="KAI6660305.1"/>
    </source>
</evidence>
<dbReference type="EMBL" id="JAKMXF010000033">
    <property type="protein sequence ID" value="KAI6660305.1"/>
    <property type="molecule type" value="Genomic_DNA"/>
</dbReference>
<evidence type="ECO:0000256" key="2">
    <source>
        <dbReference type="ARBA" id="ARBA00022692"/>
    </source>
</evidence>
<evidence type="ECO:0000256" key="6">
    <source>
        <dbReference type="SAM" id="MobiDB-lite"/>
    </source>
</evidence>
<evidence type="ECO:0000259" key="8">
    <source>
        <dbReference type="PROSITE" id="PS50850"/>
    </source>
</evidence>
<evidence type="ECO:0000256" key="3">
    <source>
        <dbReference type="ARBA" id="ARBA00022989"/>
    </source>
</evidence>
<feature type="region of interest" description="Disordered" evidence="6">
    <location>
        <begin position="1"/>
        <end position="45"/>
    </location>
</feature>
<dbReference type="PANTHER" id="PTHR48021">
    <property type="match status" value="1"/>
</dbReference>
<evidence type="ECO:0000256" key="7">
    <source>
        <dbReference type="SAM" id="Phobius"/>
    </source>
</evidence>
<dbReference type="InterPro" id="IPR036259">
    <property type="entry name" value="MFS_trans_sf"/>
</dbReference>
<dbReference type="InterPro" id="IPR050549">
    <property type="entry name" value="MFS_Trehalose_Transporter"/>
</dbReference>
<sequence>MSSLARRRRQLNVRESNIKSYLTSKGSKEGGQSPGGKGKVLTVRKGDEENLEFVLEVTDKSNRSLDPLNDKENVSPNIGSAGSQGLSLRPDSKNRNNSKNSSPVTPVKSSDDRIKSNQSGNTLKDKISADNPTSSSDDVIAFLTQEVFIKKVRVLHACIITAASFLVTLYIDSYSSPIEDTLLNNGLMTIGIYPVFASTTYLGAFTGSLIAGPLGEWLGIKSVLIFFSVFGMSGGMLLVLAHDSSSMIIGRALLGLYCGMGLSLSPIYNAEITPLHLRKYYGSFFNIGIGLGLSFSYLLGIWIGYRYLALLYMFMTAFMVANILILPESPRWLRLKGRLDKSQQAIDYFHSSKDCVSLDISQSVRTGDFNLRKEVASYLVWPVIRPLLICCTVQIFKVSSGYIFLSAFYVHTIESGVSMNPKVLALFSALSLLLGSIVFLFIIDKVRWKLLLMVTTFIQVVCNLLLGICFHLSVTVIKCSHTGPHSALCTTLLYAPLPLNAIFEFSMALGWGSLCWWLYGEILSPHYNRISAGIITFVCYSAAYFNQLIPPMLVEKHGSAFVFFEPGENYFRILAEERRKALKETLAKNEELFLENSELKDKNSSLQGQLDSALELVQLYQQLLDDKDSSIESAT</sequence>
<feature type="transmembrane region" description="Helical" evidence="7">
    <location>
        <begin position="154"/>
        <end position="171"/>
    </location>
</feature>
<feature type="transmembrane region" description="Helical" evidence="7">
    <location>
        <begin position="309"/>
        <end position="326"/>
    </location>
</feature>